<accession>A0A433QZ35</accession>
<comment type="caution">
    <text evidence="2">The sequence shown here is derived from an EMBL/GenBank/DDBJ whole genome shotgun (WGS) entry which is preliminary data.</text>
</comment>
<dbReference type="GO" id="GO:0004515">
    <property type="term" value="F:nicotinate-nucleotide adenylyltransferase activity"/>
    <property type="evidence" value="ECO:0007669"/>
    <property type="project" value="TreeGrafter"/>
</dbReference>
<dbReference type="SUPFAM" id="SSF52374">
    <property type="entry name" value="Nucleotidylyl transferase"/>
    <property type="match status" value="1"/>
</dbReference>
<proteinExistence type="predicted"/>
<feature type="domain" description="Cytidyltransferase-like" evidence="1">
    <location>
        <begin position="56"/>
        <end position="191"/>
    </location>
</feature>
<dbReference type="Proteomes" id="UP000274822">
    <property type="component" value="Unassembled WGS sequence"/>
</dbReference>
<keyword evidence="3" id="KW-1185">Reference proteome</keyword>
<dbReference type="EMBL" id="RBNJ01000238">
    <property type="protein sequence ID" value="RUS35048.1"/>
    <property type="molecule type" value="Genomic_DNA"/>
</dbReference>
<name>A0A433QZ35_9FUNG</name>
<reference evidence="2 3" key="1">
    <citation type="journal article" date="2018" name="New Phytol.">
        <title>Phylogenomics of Endogonaceae and evolution of mycorrhizas within Mucoromycota.</title>
        <authorList>
            <person name="Chang Y."/>
            <person name="Desiro A."/>
            <person name="Na H."/>
            <person name="Sandor L."/>
            <person name="Lipzen A."/>
            <person name="Clum A."/>
            <person name="Barry K."/>
            <person name="Grigoriev I.V."/>
            <person name="Martin F.M."/>
            <person name="Stajich J.E."/>
            <person name="Smith M.E."/>
            <person name="Bonito G."/>
            <person name="Spatafora J.W."/>
        </authorList>
    </citation>
    <scope>NUCLEOTIDE SEQUENCE [LARGE SCALE GENOMIC DNA]</scope>
    <source>
        <strain evidence="2 3">AD002</strain>
    </source>
</reference>
<dbReference type="InterPro" id="IPR004821">
    <property type="entry name" value="Cyt_trans-like"/>
</dbReference>
<evidence type="ECO:0000313" key="2">
    <source>
        <dbReference type="EMBL" id="RUS35048.1"/>
    </source>
</evidence>
<dbReference type="InterPro" id="IPR051182">
    <property type="entry name" value="Euk_NMN_adenylyltrnsfrase"/>
</dbReference>
<organism evidence="2 3">
    <name type="scientific">Jimgerdemannia flammicorona</name>
    <dbReference type="NCBI Taxonomy" id="994334"/>
    <lineage>
        <taxon>Eukaryota</taxon>
        <taxon>Fungi</taxon>
        <taxon>Fungi incertae sedis</taxon>
        <taxon>Mucoromycota</taxon>
        <taxon>Mucoromycotina</taxon>
        <taxon>Endogonomycetes</taxon>
        <taxon>Endogonales</taxon>
        <taxon>Endogonaceae</taxon>
        <taxon>Jimgerdemannia</taxon>
    </lineage>
</organism>
<protein>
    <recommendedName>
        <fullName evidence="1">Cytidyltransferase-like domain-containing protein</fullName>
    </recommendedName>
</protein>
<dbReference type="GO" id="GO:0000309">
    <property type="term" value="F:nicotinamide-nucleotide adenylyltransferase activity"/>
    <property type="evidence" value="ECO:0007669"/>
    <property type="project" value="TreeGrafter"/>
</dbReference>
<sequence length="283" mass="31372">MAFNYGNYFSILKTKSSASGHTPTTKLYSQLRHYLSTTTTTHSSDTPNTYVILISTGAFCPVHLQHIRLFDAARAHIHATLPNHYVVAGYISPSHDDYVRGKLEENHISATHRIAMANLAVAASEWVDVDAWEAMGVDYFVDFPSVAVELRKRVREAVLREGLQVDKERIAVWFLAGADLVVRAGGGFRRLARVGIKTVCAMRVAPEHGLISKDNFVDYLKGGFGPEWRNDIVLINEAPVVEEGGMGLSSTLVRKRLREGGDIDGLVEQQVAAYLKEHRILAL</sequence>
<dbReference type="GO" id="GO:0009435">
    <property type="term" value="P:NAD+ biosynthetic process"/>
    <property type="evidence" value="ECO:0007669"/>
    <property type="project" value="TreeGrafter"/>
</dbReference>
<evidence type="ECO:0000259" key="1">
    <source>
        <dbReference type="Pfam" id="PF01467"/>
    </source>
</evidence>
<dbReference type="Pfam" id="PF01467">
    <property type="entry name" value="CTP_transf_like"/>
    <property type="match status" value="1"/>
</dbReference>
<dbReference type="AlphaFoldDB" id="A0A433QZ35"/>
<dbReference type="PANTHER" id="PTHR12039">
    <property type="entry name" value="NICOTINAMIDE MONONUCLEOTIDE ADENYLYLTRANSFERASE"/>
    <property type="match status" value="1"/>
</dbReference>
<evidence type="ECO:0000313" key="3">
    <source>
        <dbReference type="Proteomes" id="UP000274822"/>
    </source>
</evidence>
<dbReference type="Gene3D" id="3.40.50.620">
    <property type="entry name" value="HUPs"/>
    <property type="match status" value="1"/>
</dbReference>
<gene>
    <name evidence="2" type="ORF">BC938DRAFT_476464</name>
</gene>
<dbReference type="PANTHER" id="PTHR12039:SF0">
    <property type="entry name" value="NICOTINAMIDE-NUCLEOTIDE ADENYLYLTRANSFERASE"/>
    <property type="match status" value="1"/>
</dbReference>
<dbReference type="InterPro" id="IPR014729">
    <property type="entry name" value="Rossmann-like_a/b/a_fold"/>
</dbReference>